<organism evidence="2 3">
    <name type="scientific">Paenibacillus gyeongsangnamensis</name>
    <dbReference type="NCBI Taxonomy" id="3388067"/>
    <lineage>
        <taxon>Bacteria</taxon>
        <taxon>Bacillati</taxon>
        <taxon>Bacillota</taxon>
        <taxon>Bacilli</taxon>
        <taxon>Bacillales</taxon>
        <taxon>Paenibacillaceae</taxon>
        <taxon>Paenibacillus</taxon>
    </lineage>
</organism>
<evidence type="ECO:0000313" key="2">
    <source>
        <dbReference type="EMBL" id="MCZ8514322.1"/>
    </source>
</evidence>
<evidence type="ECO:0000256" key="1">
    <source>
        <dbReference type="SAM" id="Phobius"/>
    </source>
</evidence>
<comment type="caution">
    <text evidence="2">The sequence shown here is derived from an EMBL/GenBank/DDBJ whole genome shotgun (WGS) entry which is preliminary data.</text>
</comment>
<dbReference type="Proteomes" id="UP001527882">
    <property type="component" value="Unassembled WGS sequence"/>
</dbReference>
<evidence type="ECO:0000313" key="3">
    <source>
        <dbReference type="Proteomes" id="UP001527882"/>
    </source>
</evidence>
<name>A0ABT4QBQ6_9BACL</name>
<gene>
    <name evidence="2" type="ORF">O9H85_18195</name>
</gene>
<protein>
    <submittedName>
        <fullName evidence="2">Uncharacterized protein</fullName>
    </submittedName>
</protein>
<accession>A0ABT4QBQ6</accession>
<proteinExistence type="predicted"/>
<feature type="transmembrane region" description="Helical" evidence="1">
    <location>
        <begin position="50"/>
        <end position="71"/>
    </location>
</feature>
<keyword evidence="1" id="KW-1133">Transmembrane helix</keyword>
<keyword evidence="1" id="KW-0812">Transmembrane</keyword>
<reference evidence="2 3" key="1">
    <citation type="submission" date="2022-12" db="EMBL/GenBank/DDBJ databases">
        <title>Draft genome sequence of Paenibacillus sp. dW9.</title>
        <authorList>
            <person name="Choi E.-W."/>
            <person name="Kim D.-U."/>
        </authorList>
    </citation>
    <scope>NUCLEOTIDE SEQUENCE [LARGE SCALE GENOMIC DNA]</scope>
    <source>
        <strain evidence="3">dW9</strain>
    </source>
</reference>
<keyword evidence="1" id="KW-0472">Membrane</keyword>
<dbReference type="EMBL" id="JAQAGZ010000011">
    <property type="protein sequence ID" value="MCZ8514322.1"/>
    <property type="molecule type" value="Genomic_DNA"/>
</dbReference>
<keyword evidence="3" id="KW-1185">Reference proteome</keyword>
<dbReference type="RefSeq" id="WP_269882840.1">
    <property type="nucleotide sequence ID" value="NZ_JAQAGZ010000011.1"/>
</dbReference>
<sequence length="97" mass="10455">MKGRLLLCKMQFEMISALRFACALPLLFTLSSRGGGSELQPLTQAGEWLAVLGNLLLQAFLPGLLSLLLYYRGLSGTKVFYATFLGGALFSGGRTAH</sequence>